<keyword evidence="4" id="KW-0233">DNA recombination</keyword>
<evidence type="ECO:0000256" key="2">
    <source>
        <dbReference type="ARBA" id="ARBA00022908"/>
    </source>
</evidence>
<dbReference type="InterPro" id="IPR004107">
    <property type="entry name" value="Integrase_SAM-like_N"/>
</dbReference>
<gene>
    <name evidence="8" type="ORF">BG844_23635</name>
</gene>
<comment type="similarity">
    <text evidence="1">Belongs to the 'phage' integrase family.</text>
</comment>
<sequence length="504" mass="55455">MGFAEKRGDYWRARYKAQPGVYPTVMDETGAVVKFRTRRMAEQAANEKEAEVRAGRPRAKPVGQWTFSQYADPWYARQDLAASTMQNYRRRLEEHLLPVFGEMQLADITRDEVAKWEKRERAAGYAESSIRSWRDLLHLVLADAVDDELLEANVAARRKGRGKRTGRARHRGAEKTITTALGVLLIAERAALLSGRDDEFVAVATLGFTGIRWGELVGLEPQYVRATAVRVEWQLYELDNGIFVRCPPKDGSRRTVSTPEWTIQLLTDHLGGARPAPCPCHGLRYVFRGHRATKSKAAPPGPRLVDVARRAEVAVGTASAVLSGKPVVAETTVARVLAAAQELGYVRGRPAGQLAAHWRRNGFATWLFQPAATGRYPAKAPRPVSPVPILADPCPGVPVRGRGAAAKADACWTPLAAGLTPHGLRHTYKTLMIELGTPATLMDAQMGHEDGSVQALYSHITPEMIQRLLDGLTAIWEAALQARRELSPRSPVAVLDRLLAEGAR</sequence>
<dbReference type="GO" id="GO:0015074">
    <property type="term" value="P:DNA integration"/>
    <property type="evidence" value="ECO:0007669"/>
    <property type="project" value="UniProtKB-KW"/>
</dbReference>
<reference evidence="8 9" key="1">
    <citation type="submission" date="2016-09" db="EMBL/GenBank/DDBJ databases">
        <title>Couchioplanes caeruleus draft genome sequence.</title>
        <authorList>
            <person name="Sheehan J."/>
            <person name="Caffrey P."/>
        </authorList>
    </citation>
    <scope>NUCLEOTIDE SEQUENCE [LARGE SCALE GENOMIC DNA]</scope>
    <source>
        <strain evidence="8 9">DSM 43634</strain>
    </source>
</reference>
<dbReference type="Gene3D" id="1.10.260.40">
    <property type="entry name" value="lambda repressor-like DNA-binding domains"/>
    <property type="match status" value="1"/>
</dbReference>
<dbReference type="PANTHER" id="PTHR30629:SF2">
    <property type="entry name" value="PROPHAGE INTEGRASE INTS-RELATED"/>
    <property type="match status" value="1"/>
</dbReference>
<dbReference type="PROSITE" id="PS50932">
    <property type="entry name" value="HTH_LACI_2"/>
    <property type="match status" value="1"/>
</dbReference>
<dbReference type="InterPro" id="IPR013762">
    <property type="entry name" value="Integrase-like_cat_sf"/>
</dbReference>
<dbReference type="SMART" id="SM00354">
    <property type="entry name" value="HTH_LACI"/>
    <property type="match status" value="1"/>
</dbReference>
<dbReference type="InterPro" id="IPR010982">
    <property type="entry name" value="Lambda_DNA-bd_dom_sf"/>
</dbReference>
<dbReference type="InterPro" id="IPR010998">
    <property type="entry name" value="Integrase_recombinase_N"/>
</dbReference>
<dbReference type="InterPro" id="IPR000843">
    <property type="entry name" value="HTH_LacI"/>
</dbReference>
<feature type="domain" description="Core-binding (CB)" evidence="7">
    <location>
        <begin position="65"/>
        <end position="145"/>
    </location>
</feature>
<dbReference type="PANTHER" id="PTHR30629">
    <property type="entry name" value="PROPHAGE INTEGRASE"/>
    <property type="match status" value="1"/>
</dbReference>
<dbReference type="Gene3D" id="1.10.443.10">
    <property type="entry name" value="Intergrase catalytic core"/>
    <property type="match status" value="1"/>
</dbReference>
<dbReference type="Proteomes" id="UP000182486">
    <property type="component" value="Unassembled WGS sequence"/>
</dbReference>
<dbReference type="PROSITE" id="PS51900">
    <property type="entry name" value="CB"/>
    <property type="match status" value="1"/>
</dbReference>
<comment type="caution">
    <text evidence="8">The sequence shown here is derived from an EMBL/GenBank/DDBJ whole genome shotgun (WGS) entry which is preliminary data.</text>
</comment>
<dbReference type="Gene3D" id="1.10.150.130">
    <property type="match status" value="1"/>
</dbReference>
<dbReference type="SUPFAM" id="SSF56349">
    <property type="entry name" value="DNA breaking-rejoining enzymes"/>
    <property type="match status" value="2"/>
</dbReference>
<dbReference type="GO" id="GO:0006310">
    <property type="term" value="P:DNA recombination"/>
    <property type="evidence" value="ECO:0007669"/>
    <property type="project" value="UniProtKB-KW"/>
</dbReference>
<dbReference type="RefSeq" id="WP_071807526.1">
    <property type="nucleotide sequence ID" value="NZ_MEIA01000263.1"/>
</dbReference>
<keyword evidence="9" id="KW-1185">Reference proteome</keyword>
<organism evidence="8 9">
    <name type="scientific">Couchioplanes caeruleus subsp. caeruleus</name>
    <dbReference type="NCBI Taxonomy" id="56427"/>
    <lineage>
        <taxon>Bacteria</taxon>
        <taxon>Bacillati</taxon>
        <taxon>Actinomycetota</taxon>
        <taxon>Actinomycetes</taxon>
        <taxon>Micromonosporales</taxon>
        <taxon>Micromonosporaceae</taxon>
        <taxon>Couchioplanes</taxon>
    </lineage>
</organism>
<evidence type="ECO:0000313" key="9">
    <source>
        <dbReference type="Proteomes" id="UP000182486"/>
    </source>
</evidence>
<evidence type="ECO:0000259" key="7">
    <source>
        <dbReference type="PROSITE" id="PS51900"/>
    </source>
</evidence>
<dbReference type="Pfam" id="PF00356">
    <property type="entry name" value="LacI"/>
    <property type="match status" value="1"/>
</dbReference>
<name>A0A1K0FGD9_9ACTN</name>
<dbReference type="CDD" id="cd01392">
    <property type="entry name" value="HTH_LacI"/>
    <property type="match status" value="1"/>
</dbReference>
<dbReference type="AlphaFoldDB" id="A0A1K0FGD9"/>
<keyword evidence="3 5" id="KW-0238">DNA-binding</keyword>
<dbReference type="InterPro" id="IPR011010">
    <property type="entry name" value="DNA_brk_join_enz"/>
</dbReference>
<evidence type="ECO:0000256" key="4">
    <source>
        <dbReference type="ARBA" id="ARBA00023172"/>
    </source>
</evidence>
<dbReference type="GO" id="GO:0003677">
    <property type="term" value="F:DNA binding"/>
    <property type="evidence" value="ECO:0007669"/>
    <property type="project" value="UniProtKB-UniRule"/>
</dbReference>
<dbReference type="InterPro" id="IPR044068">
    <property type="entry name" value="CB"/>
</dbReference>
<dbReference type="Pfam" id="PF14659">
    <property type="entry name" value="Phage_int_SAM_3"/>
    <property type="match status" value="1"/>
</dbReference>
<evidence type="ECO:0000256" key="1">
    <source>
        <dbReference type="ARBA" id="ARBA00008857"/>
    </source>
</evidence>
<evidence type="ECO:0000259" key="6">
    <source>
        <dbReference type="PROSITE" id="PS50932"/>
    </source>
</evidence>
<dbReference type="EMBL" id="MEIA01000263">
    <property type="protein sequence ID" value="OJF11905.1"/>
    <property type="molecule type" value="Genomic_DNA"/>
</dbReference>
<evidence type="ECO:0000256" key="5">
    <source>
        <dbReference type="PROSITE-ProRule" id="PRU01248"/>
    </source>
</evidence>
<dbReference type="InterPro" id="IPR050808">
    <property type="entry name" value="Phage_Integrase"/>
</dbReference>
<dbReference type="GO" id="GO:0006355">
    <property type="term" value="P:regulation of DNA-templated transcription"/>
    <property type="evidence" value="ECO:0007669"/>
    <property type="project" value="InterPro"/>
</dbReference>
<protein>
    <submittedName>
        <fullName evidence="8">LacI family transcriptional regulator</fullName>
    </submittedName>
</protein>
<evidence type="ECO:0000256" key="3">
    <source>
        <dbReference type="ARBA" id="ARBA00023125"/>
    </source>
</evidence>
<dbReference type="SUPFAM" id="SSF47413">
    <property type="entry name" value="lambda repressor-like DNA-binding domains"/>
    <property type="match status" value="1"/>
</dbReference>
<accession>A0A1K0FGD9</accession>
<feature type="domain" description="HTH lacI-type" evidence="6">
    <location>
        <begin position="302"/>
        <end position="356"/>
    </location>
</feature>
<proteinExistence type="inferred from homology"/>
<keyword evidence="2" id="KW-0229">DNA integration</keyword>
<evidence type="ECO:0000313" key="8">
    <source>
        <dbReference type="EMBL" id="OJF11905.1"/>
    </source>
</evidence>